<dbReference type="EMBL" id="JBHSZH010000001">
    <property type="protein sequence ID" value="MFC7078967.1"/>
    <property type="molecule type" value="Genomic_DNA"/>
</dbReference>
<dbReference type="RefSeq" id="WP_382208503.1">
    <property type="nucleotide sequence ID" value="NZ_JBHSZH010000001.1"/>
</dbReference>
<sequence>MAASNNVSFWEMYRELPVRTTVATVVPVFLGLAQLLNGYVHGVPIVRVVGFTAGIVLAAVQ</sequence>
<organism evidence="2 3">
    <name type="scientific">Halorussus caseinilyticus</name>
    <dbReference type="NCBI Taxonomy" id="3034025"/>
    <lineage>
        <taxon>Archaea</taxon>
        <taxon>Methanobacteriati</taxon>
        <taxon>Methanobacteriota</taxon>
        <taxon>Stenosarchaea group</taxon>
        <taxon>Halobacteria</taxon>
        <taxon>Halobacteriales</taxon>
        <taxon>Haladaptataceae</taxon>
        <taxon>Halorussus</taxon>
    </lineage>
</organism>
<protein>
    <submittedName>
        <fullName evidence="2">Uncharacterized protein</fullName>
    </submittedName>
</protein>
<evidence type="ECO:0000256" key="1">
    <source>
        <dbReference type="SAM" id="Phobius"/>
    </source>
</evidence>
<evidence type="ECO:0000313" key="2">
    <source>
        <dbReference type="EMBL" id="MFC7078967.1"/>
    </source>
</evidence>
<name>A0ABD5WEI2_9EURY</name>
<gene>
    <name evidence="2" type="ORF">ACFQJ6_01310</name>
</gene>
<dbReference type="Proteomes" id="UP001596407">
    <property type="component" value="Unassembled WGS sequence"/>
</dbReference>
<evidence type="ECO:0000313" key="3">
    <source>
        <dbReference type="Proteomes" id="UP001596407"/>
    </source>
</evidence>
<feature type="transmembrane region" description="Helical" evidence="1">
    <location>
        <begin position="42"/>
        <end position="60"/>
    </location>
</feature>
<keyword evidence="1" id="KW-0812">Transmembrane</keyword>
<keyword evidence="3" id="KW-1185">Reference proteome</keyword>
<keyword evidence="1" id="KW-1133">Transmembrane helix</keyword>
<accession>A0ABD5WEI2</accession>
<comment type="caution">
    <text evidence="2">The sequence shown here is derived from an EMBL/GenBank/DDBJ whole genome shotgun (WGS) entry which is preliminary data.</text>
</comment>
<proteinExistence type="predicted"/>
<keyword evidence="1" id="KW-0472">Membrane</keyword>
<reference evidence="2 3" key="1">
    <citation type="journal article" date="2019" name="Int. J. Syst. Evol. Microbiol.">
        <title>The Global Catalogue of Microorganisms (GCM) 10K type strain sequencing project: providing services to taxonomists for standard genome sequencing and annotation.</title>
        <authorList>
            <consortium name="The Broad Institute Genomics Platform"/>
            <consortium name="The Broad Institute Genome Sequencing Center for Infectious Disease"/>
            <person name="Wu L."/>
            <person name="Ma J."/>
        </authorList>
    </citation>
    <scope>NUCLEOTIDE SEQUENCE [LARGE SCALE GENOMIC DNA]</scope>
    <source>
        <strain evidence="2 3">DT72</strain>
    </source>
</reference>
<dbReference type="AlphaFoldDB" id="A0ABD5WEI2"/>